<dbReference type="Gene3D" id="2.60.40.790">
    <property type="match status" value="1"/>
</dbReference>
<organism evidence="5 6">
    <name type="scientific">Rubripirellula reticaptiva</name>
    <dbReference type="NCBI Taxonomy" id="2528013"/>
    <lineage>
        <taxon>Bacteria</taxon>
        <taxon>Pseudomonadati</taxon>
        <taxon>Planctomycetota</taxon>
        <taxon>Planctomycetia</taxon>
        <taxon>Pirellulales</taxon>
        <taxon>Pirellulaceae</taxon>
        <taxon>Rubripirellula</taxon>
    </lineage>
</organism>
<feature type="domain" description="SHSP" evidence="4">
    <location>
        <begin position="21"/>
        <end position="130"/>
    </location>
</feature>
<accession>A0A5C6EJW0</accession>
<comment type="caution">
    <text evidence="5">The sequence shown here is derived from an EMBL/GenBank/DDBJ whole genome shotgun (WGS) entry which is preliminary data.</text>
</comment>
<evidence type="ECO:0000313" key="6">
    <source>
        <dbReference type="Proteomes" id="UP000317977"/>
    </source>
</evidence>
<dbReference type="Proteomes" id="UP000317977">
    <property type="component" value="Unassembled WGS sequence"/>
</dbReference>
<dbReference type="InterPro" id="IPR002068">
    <property type="entry name" value="A-crystallin/Hsp20_dom"/>
</dbReference>
<dbReference type="AlphaFoldDB" id="A0A5C6EJW0"/>
<name>A0A5C6EJW0_9BACT</name>
<dbReference type="PROSITE" id="PS01031">
    <property type="entry name" value="SHSP"/>
    <property type="match status" value="1"/>
</dbReference>
<dbReference type="InterPro" id="IPR031107">
    <property type="entry name" value="Small_HSP"/>
</dbReference>
<comment type="similarity">
    <text evidence="1 2">Belongs to the small heat shock protein (HSP20) family.</text>
</comment>
<reference evidence="5 6" key="1">
    <citation type="submission" date="2019-02" db="EMBL/GenBank/DDBJ databases">
        <title>Deep-cultivation of Planctomycetes and their phenomic and genomic characterization uncovers novel biology.</title>
        <authorList>
            <person name="Wiegand S."/>
            <person name="Jogler M."/>
            <person name="Boedeker C."/>
            <person name="Pinto D."/>
            <person name="Vollmers J."/>
            <person name="Rivas-Marin E."/>
            <person name="Kohn T."/>
            <person name="Peeters S.H."/>
            <person name="Heuer A."/>
            <person name="Rast P."/>
            <person name="Oberbeckmann S."/>
            <person name="Bunk B."/>
            <person name="Jeske O."/>
            <person name="Meyerdierks A."/>
            <person name="Storesund J.E."/>
            <person name="Kallscheuer N."/>
            <person name="Luecker S."/>
            <person name="Lage O.M."/>
            <person name="Pohl T."/>
            <person name="Merkel B.J."/>
            <person name="Hornburger P."/>
            <person name="Mueller R.-W."/>
            <person name="Bruemmer F."/>
            <person name="Labrenz M."/>
            <person name="Spormann A.M."/>
            <person name="Op Den Camp H."/>
            <person name="Overmann J."/>
            <person name="Amann R."/>
            <person name="Jetten M.S.M."/>
            <person name="Mascher T."/>
            <person name="Medema M.H."/>
            <person name="Devos D.P."/>
            <person name="Kaster A.-K."/>
            <person name="Ovreas L."/>
            <person name="Rohde M."/>
            <person name="Galperin M.Y."/>
            <person name="Jogler C."/>
        </authorList>
    </citation>
    <scope>NUCLEOTIDE SEQUENCE [LARGE SCALE GENOMIC DNA]</scope>
    <source>
        <strain evidence="5 6">Poly59</strain>
    </source>
</reference>
<gene>
    <name evidence="5" type="primary">hspA_2</name>
    <name evidence="5" type="ORF">Poly59_47650</name>
</gene>
<dbReference type="InterPro" id="IPR008978">
    <property type="entry name" value="HSP20-like_chaperone"/>
</dbReference>
<protein>
    <submittedName>
        <fullName evidence="5">Spore protein SP21</fullName>
    </submittedName>
</protein>
<evidence type="ECO:0000313" key="5">
    <source>
        <dbReference type="EMBL" id="TWU47921.1"/>
    </source>
</evidence>
<dbReference type="OrthoDB" id="9792695at2"/>
<dbReference type="Pfam" id="PF00011">
    <property type="entry name" value="HSP20"/>
    <property type="match status" value="1"/>
</dbReference>
<keyword evidence="6" id="KW-1185">Reference proteome</keyword>
<dbReference type="CDD" id="cd06464">
    <property type="entry name" value="ACD_sHsps-like"/>
    <property type="match status" value="1"/>
</dbReference>
<dbReference type="SUPFAM" id="SSF49764">
    <property type="entry name" value="HSP20-like chaperones"/>
    <property type="match status" value="1"/>
</dbReference>
<sequence length="130" mass="14786">MSPTMTTPEKQSGENGSPETTYQSTFIPRFDIWEGEEELLLYGDLPGVSVDDLDIRFENRELSIRGKVQPRHEGERLLDEYGIGDFHRTFTVGEAIDAEKISAEMKQGVLVLHLPKSEKLKPRRIKVKAI</sequence>
<proteinExistence type="inferred from homology"/>
<feature type="region of interest" description="Disordered" evidence="3">
    <location>
        <begin position="1"/>
        <end position="22"/>
    </location>
</feature>
<dbReference type="EMBL" id="SJPX01000005">
    <property type="protein sequence ID" value="TWU47921.1"/>
    <property type="molecule type" value="Genomic_DNA"/>
</dbReference>
<evidence type="ECO:0000256" key="2">
    <source>
        <dbReference type="RuleBase" id="RU003616"/>
    </source>
</evidence>
<evidence type="ECO:0000259" key="4">
    <source>
        <dbReference type="PROSITE" id="PS01031"/>
    </source>
</evidence>
<evidence type="ECO:0000256" key="1">
    <source>
        <dbReference type="PROSITE-ProRule" id="PRU00285"/>
    </source>
</evidence>
<dbReference type="PANTHER" id="PTHR11527">
    <property type="entry name" value="HEAT-SHOCK PROTEIN 20 FAMILY MEMBER"/>
    <property type="match status" value="1"/>
</dbReference>
<dbReference type="RefSeq" id="WP_146536363.1">
    <property type="nucleotide sequence ID" value="NZ_SJPX01000005.1"/>
</dbReference>
<evidence type="ECO:0000256" key="3">
    <source>
        <dbReference type="SAM" id="MobiDB-lite"/>
    </source>
</evidence>